<organism evidence="3 4">
    <name type="scientific">Candidatus Collierbacteria bacterium GW2011_GWB2_44_22</name>
    <dbReference type="NCBI Taxonomy" id="1618387"/>
    <lineage>
        <taxon>Bacteria</taxon>
        <taxon>Candidatus Collieribacteriota</taxon>
    </lineage>
</organism>
<protein>
    <submittedName>
        <fullName evidence="3">Uncharacterized protein</fullName>
    </submittedName>
</protein>
<gene>
    <name evidence="3" type="ORF">UW44_C0013G0014</name>
</gene>
<feature type="region of interest" description="Disordered" evidence="1">
    <location>
        <begin position="89"/>
        <end position="164"/>
    </location>
</feature>
<reference evidence="3 4" key="1">
    <citation type="journal article" date="2015" name="Nature">
        <title>rRNA introns, odd ribosomes, and small enigmatic genomes across a large radiation of phyla.</title>
        <authorList>
            <person name="Brown C.T."/>
            <person name="Hug L.A."/>
            <person name="Thomas B.C."/>
            <person name="Sharon I."/>
            <person name="Castelle C.J."/>
            <person name="Singh A."/>
            <person name="Wilkins M.J."/>
            <person name="Williams K.H."/>
            <person name="Banfield J.F."/>
        </authorList>
    </citation>
    <scope>NUCLEOTIDE SEQUENCE [LARGE SCALE GENOMIC DNA]</scope>
</reference>
<evidence type="ECO:0000313" key="3">
    <source>
        <dbReference type="EMBL" id="KKT51294.1"/>
    </source>
</evidence>
<proteinExistence type="predicted"/>
<feature type="transmembrane region" description="Helical" evidence="2">
    <location>
        <begin position="690"/>
        <end position="712"/>
    </location>
</feature>
<feature type="transmembrane region" description="Helical" evidence="2">
    <location>
        <begin position="648"/>
        <end position="668"/>
    </location>
</feature>
<comment type="caution">
    <text evidence="3">The sequence shown here is derived from an EMBL/GenBank/DDBJ whole genome shotgun (WGS) entry which is preliminary data.</text>
</comment>
<keyword evidence="2" id="KW-1133">Transmembrane helix</keyword>
<keyword evidence="2" id="KW-0472">Membrane</keyword>
<feature type="transmembrane region" description="Helical" evidence="2">
    <location>
        <begin position="719"/>
        <end position="747"/>
    </location>
</feature>
<dbReference type="PATRIC" id="fig|1618387.3.peg.968"/>
<keyword evidence="2" id="KW-0812">Transmembrane</keyword>
<feature type="compositionally biased region" description="Basic and acidic residues" evidence="1">
    <location>
        <begin position="125"/>
        <end position="151"/>
    </location>
</feature>
<feature type="transmembrane region" description="Helical" evidence="2">
    <location>
        <begin position="622"/>
        <end position="641"/>
    </location>
</feature>
<dbReference type="AlphaFoldDB" id="A0A0G1KTR8"/>
<evidence type="ECO:0000256" key="2">
    <source>
        <dbReference type="SAM" id="Phobius"/>
    </source>
</evidence>
<feature type="compositionally biased region" description="Acidic residues" evidence="1">
    <location>
        <begin position="110"/>
        <end position="124"/>
    </location>
</feature>
<accession>A0A0G1KTR8</accession>
<sequence length="946" mass="103674">MANYEKEIYELGQANNAKAKKSFSDLTPNEVSDLSKGLKLYLLYCQQPFTLFQLDPRVSEEKDPRAQLEAFFEEKLAPRRALQDIIDYLSKSPEKESSQKKEEPKKEEKDEVDESHTEDDETEAEVNKRRFEKKFEDDEKKKRELQARTEVSETTAPLPQKEISTVPAELETLVAIYKESQADKLEADTTHTVADAVKRARKTWEARNRTEIILKNRSDKQKEAEDLYFINTVDPKSESRQAIYRNVESVARQAVIAQAANLGIGLTPAQIKQATADLTYLGLSGSVDITNFNDLNTISQLAFIVQGIKFTSPINNVNEVVQAWQKAEEIEPFSDKVDELEKQIILADQEAEKVLREKAETDRLNKFERELNKNLDLDNDMTAAAIEARNVQNALLRALPNAKLPPLPPTPLQLHEKELETLLRKADPSVQINPEGLGARTISVLQTTNSSNRNISPEALKLYSLGIDVAQLDSAIAKNPELRAYFETEQGKSVYQQVHYQLGKIQNSKLGQEISANLNIKPLSGISKSITSFYNSQPPIVQSATKFILNPKGTVYAWVNKKIGQRVGNLIIKNFGSASAQKLGSFILKEGLKQGVKQFAEAAAKQLVIAAAKQAGIQGAKMAGMVAAESAIAAAAAALGIPTMGLSLIIGAILMVATVIIDATVGLVKRGLDRVWQEAGWGDKFRSRDLIIPIIAVGAAVATAGASLFAGLVIIRRSILIAIVSAIGIVVGSLIVTGLYLAMAYLIAPILSTLVQFDSLSQVDYAEYGGGGGPGGGPGPGTEPGGGVYNLDCGEDAGSEIMIQAGSYPVVKKLLTGPGRTGYCIFPTKIVIHWSGGWTNNDVTYNVLVERGLSCQIGTDQDGSVQQWQQMWEKKAELAYCVGGNENNYSLNNEMVGAYFIPPGTFSLKPEEKAPSTDEIKSSVNSTCFASRKNRSWCRVFKLFYK</sequence>
<feature type="compositionally biased region" description="Basic and acidic residues" evidence="1">
    <location>
        <begin position="92"/>
        <end position="109"/>
    </location>
</feature>
<name>A0A0G1KTR8_9BACT</name>
<evidence type="ECO:0000256" key="1">
    <source>
        <dbReference type="SAM" id="MobiDB-lite"/>
    </source>
</evidence>
<dbReference type="STRING" id="1618387.UW44_C0013G0014"/>
<evidence type="ECO:0000313" key="4">
    <source>
        <dbReference type="Proteomes" id="UP000034006"/>
    </source>
</evidence>
<dbReference type="Proteomes" id="UP000034006">
    <property type="component" value="Unassembled WGS sequence"/>
</dbReference>
<dbReference type="EMBL" id="LCIH01000013">
    <property type="protein sequence ID" value="KKT51294.1"/>
    <property type="molecule type" value="Genomic_DNA"/>
</dbReference>